<name>A0A2G9TD58_TELCI</name>
<reference evidence="1 2" key="1">
    <citation type="submission" date="2015-09" db="EMBL/GenBank/DDBJ databases">
        <title>Draft genome of the parasitic nematode Teladorsagia circumcincta isolate WARC Sus (inbred).</title>
        <authorList>
            <person name="Mitreva M."/>
        </authorList>
    </citation>
    <scope>NUCLEOTIDE SEQUENCE [LARGE SCALE GENOMIC DNA]</scope>
    <source>
        <strain evidence="1 2">S</strain>
    </source>
</reference>
<evidence type="ECO:0000313" key="1">
    <source>
        <dbReference type="EMBL" id="PIO55883.1"/>
    </source>
</evidence>
<dbReference type="AlphaFoldDB" id="A0A2G9TD58"/>
<organism evidence="1 2">
    <name type="scientific">Teladorsagia circumcincta</name>
    <name type="common">Brown stomach worm</name>
    <name type="synonym">Ostertagia circumcincta</name>
    <dbReference type="NCBI Taxonomy" id="45464"/>
    <lineage>
        <taxon>Eukaryota</taxon>
        <taxon>Metazoa</taxon>
        <taxon>Ecdysozoa</taxon>
        <taxon>Nematoda</taxon>
        <taxon>Chromadorea</taxon>
        <taxon>Rhabditida</taxon>
        <taxon>Rhabditina</taxon>
        <taxon>Rhabditomorpha</taxon>
        <taxon>Strongyloidea</taxon>
        <taxon>Trichostrongylidae</taxon>
        <taxon>Teladorsagia</taxon>
    </lineage>
</organism>
<sequence length="49" mass="6053">MACLLISKRPLLSHPRDPRRNFARSSTNYTFIWTDQLPDRLIRWRIRQR</sequence>
<accession>A0A2G9TD58</accession>
<dbReference type="Proteomes" id="UP000230423">
    <property type="component" value="Unassembled WGS sequence"/>
</dbReference>
<gene>
    <name evidence="1" type="ORF">TELCIR_22726</name>
</gene>
<keyword evidence="2" id="KW-1185">Reference proteome</keyword>
<proteinExistence type="predicted"/>
<protein>
    <submittedName>
        <fullName evidence="1">Uncharacterized protein</fullName>
    </submittedName>
</protein>
<dbReference type="EMBL" id="KZ383759">
    <property type="protein sequence ID" value="PIO55883.1"/>
    <property type="molecule type" value="Genomic_DNA"/>
</dbReference>
<evidence type="ECO:0000313" key="2">
    <source>
        <dbReference type="Proteomes" id="UP000230423"/>
    </source>
</evidence>